<reference evidence="1" key="1">
    <citation type="submission" date="2018-10" db="EMBL/GenBank/DDBJ databases">
        <title>Effector identification in a new, highly contiguous assembly of the strawberry crown rot pathogen Phytophthora cactorum.</title>
        <authorList>
            <person name="Armitage A.D."/>
            <person name="Nellist C.F."/>
            <person name="Bates H."/>
            <person name="Vickerstaff R.J."/>
            <person name="Harrison R.J."/>
        </authorList>
    </citation>
    <scope>NUCLEOTIDE SEQUENCE</scope>
    <source>
        <strain evidence="1">4032</strain>
    </source>
</reference>
<organism evidence="1 2">
    <name type="scientific">Phytophthora cactorum</name>
    <dbReference type="NCBI Taxonomy" id="29920"/>
    <lineage>
        <taxon>Eukaryota</taxon>
        <taxon>Sar</taxon>
        <taxon>Stramenopiles</taxon>
        <taxon>Oomycota</taxon>
        <taxon>Peronosporomycetes</taxon>
        <taxon>Peronosporales</taxon>
        <taxon>Peronosporaceae</taxon>
        <taxon>Phytophthora</taxon>
    </lineage>
</organism>
<accession>A0A8T1CVL8</accession>
<comment type="caution">
    <text evidence="1">The sequence shown here is derived from an EMBL/GenBank/DDBJ whole genome shotgun (WGS) entry which is preliminary data.</text>
</comment>
<protein>
    <submittedName>
        <fullName evidence="1">Uncharacterized protein</fullName>
    </submittedName>
</protein>
<dbReference type="VEuPathDB" id="FungiDB:PC110_g11436"/>
<evidence type="ECO:0000313" key="2">
    <source>
        <dbReference type="Proteomes" id="UP000774804"/>
    </source>
</evidence>
<name>A0A8T1CVL8_9STRA</name>
<proteinExistence type="predicted"/>
<sequence length="94" mass="10405">MPSSANCSRATLRARSRKVTSTHFSEASAFPEFSPMEDTLPGQAVPRTKPNILVMDTHSLAHEKLTEEMQQHFCASSDSPEYSAAKEEAVLHKE</sequence>
<gene>
    <name evidence="1" type="ORF">PC115_g7498</name>
</gene>
<dbReference type="Proteomes" id="UP000774804">
    <property type="component" value="Unassembled WGS sequence"/>
</dbReference>
<evidence type="ECO:0000313" key="1">
    <source>
        <dbReference type="EMBL" id="KAG2927585.1"/>
    </source>
</evidence>
<dbReference type="AlphaFoldDB" id="A0A8T1CVL8"/>
<dbReference type="EMBL" id="RCMI01000182">
    <property type="protein sequence ID" value="KAG2927585.1"/>
    <property type="molecule type" value="Genomic_DNA"/>
</dbReference>